<evidence type="ECO:0000313" key="4">
    <source>
        <dbReference type="EMBL" id="CAA9508733.1"/>
    </source>
</evidence>
<feature type="transmembrane region" description="Helical" evidence="1">
    <location>
        <begin position="402"/>
        <end position="427"/>
    </location>
</feature>
<sequence length="674" mass="70336">MTLMDPMLRFLALLLALLTAHPAAAQLGLGGKPNITPQLVVAGPVRAGQEVDLAILMTPAEGWHGYWENPGDAGQSMTIEWQLPPGTSVGPLRYPVPETLTVAGLMNYIYKGPYAILTRLRIPADATETLPIRAEAQWLACTDKVCVPERGTLSLDVPIGAGADHGTQFDEWRQKLPRPLGTPARFAVGDGVLRLAVPLPASLPVASPTFFPLTDGVVDYGAPQTFRRSGDLLIAELRTKAAPSAAAFDGVLSLGDGQGLQVRAQPGEVPTGGRLVGAGEGSSALLWALLGALAGGVLLNLMPCVFPILALKALALAKAGGEEQAARRDALAYTAGAVVGTGALGVALLLIRAGGTSAGWAFQLQDPRTILVLLLLATAITLNLLGLFKLPVIGGEASPRSGFATGALAAFVATPCAGPFMGAALGAALLLPAWGAVLVFAALGFGIALPFLLVAFVPALRRRLPKPGRWMQTLQRILAIPMGLTALACLWLLWRQGGTSTLLAAVLSCVILIGALIMVGKRQLAGRPAIGGAVALALVLAVLPAAGVGRGELAVVSKIPAGTERWSEQRVAALRIEGRPAFVYFTADWCLSCKVNEANAIDRDAVQDAFKQAGVEVLAADWTNGDATITRFLESRGRAGVPLYLWYEPGTGEPEELPQILTPAVLTDRALRGR</sequence>
<dbReference type="InterPro" id="IPR028250">
    <property type="entry name" value="DsbDN"/>
</dbReference>
<dbReference type="Pfam" id="PF13899">
    <property type="entry name" value="Thioredoxin_7"/>
    <property type="match status" value="1"/>
</dbReference>
<feature type="transmembrane region" description="Helical" evidence="1">
    <location>
        <begin position="370"/>
        <end position="390"/>
    </location>
</feature>
<dbReference type="EMBL" id="CADCWB010000049">
    <property type="protein sequence ID" value="CAA9508733.1"/>
    <property type="molecule type" value="Genomic_DNA"/>
</dbReference>
<evidence type="ECO:0000256" key="2">
    <source>
        <dbReference type="SAM" id="SignalP"/>
    </source>
</evidence>
<dbReference type="Gene3D" id="3.40.30.10">
    <property type="entry name" value="Glutaredoxin"/>
    <property type="match status" value="1"/>
</dbReference>
<dbReference type="InterPro" id="IPR013766">
    <property type="entry name" value="Thioredoxin_domain"/>
</dbReference>
<keyword evidence="1" id="KW-0472">Membrane</keyword>
<evidence type="ECO:0000259" key="3">
    <source>
        <dbReference type="PROSITE" id="PS51352"/>
    </source>
</evidence>
<organism evidence="4">
    <name type="scientific">uncultured Sphingomonas sp</name>
    <dbReference type="NCBI Taxonomy" id="158754"/>
    <lineage>
        <taxon>Bacteria</taxon>
        <taxon>Pseudomonadati</taxon>
        <taxon>Pseudomonadota</taxon>
        <taxon>Alphaproteobacteria</taxon>
        <taxon>Sphingomonadales</taxon>
        <taxon>Sphingomonadaceae</taxon>
        <taxon>Sphingomonas</taxon>
        <taxon>environmental samples</taxon>
    </lineage>
</organism>
<feature type="transmembrane region" description="Helical" evidence="1">
    <location>
        <begin position="530"/>
        <end position="549"/>
    </location>
</feature>
<dbReference type="GO" id="GO:0047134">
    <property type="term" value="F:protein-disulfide reductase [NAD(P)H] activity"/>
    <property type="evidence" value="ECO:0007669"/>
    <property type="project" value="UniProtKB-EC"/>
</dbReference>
<feature type="signal peptide" evidence="2">
    <location>
        <begin position="1"/>
        <end position="25"/>
    </location>
</feature>
<dbReference type="Pfam" id="PF11412">
    <property type="entry name" value="DsbD_N"/>
    <property type="match status" value="1"/>
</dbReference>
<feature type="transmembrane region" description="Helical" evidence="1">
    <location>
        <begin position="433"/>
        <end position="457"/>
    </location>
</feature>
<dbReference type="SUPFAM" id="SSF52833">
    <property type="entry name" value="Thioredoxin-like"/>
    <property type="match status" value="1"/>
</dbReference>
<accession>A0A6J4SY15</accession>
<dbReference type="AlphaFoldDB" id="A0A6J4SY15"/>
<feature type="transmembrane region" description="Helical" evidence="1">
    <location>
        <begin position="284"/>
        <end position="309"/>
    </location>
</feature>
<dbReference type="PROSITE" id="PS51352">
    <property type="entry name" value="THIOREDOXIN_2"/>
    <property type="match status" value="1"/>
</dbReference>
<feature type="transmembrane region" description="Helical" evidence="1">
    <location>
        <begin position="500"/>
        <end position="518"/>
    </location>
</feature>
<keyword evidence="1" id="KW-1133">Transmembrane helix</keyword>
<keyword evidence="1" id="KW-0812">Transmembrane</keyword>
<dbReference type="InterPro" id="IPR035671">
    <property type="entry name" value="DsbD_gamma"/>
</dbReference>
<dbReference type="InterPro" id="IPR036249">
    <property type="entry name" value="Thioredoxin-like_sf"/>
</dbReference>
<feature type="chain" id="PRO_5026902837" evidence="2">
    <location>
        <begin position="26"/>
        <end position="674"/>
    </location>
</feature>
<keyword evidence="2" id="KW-0732">Signal</keyword>
<keyword evidence="4" id="KW-0560">Oxidoreductase</keyword>
<dbReference type="EC" id="1.8.1.8" evidence="4"/>
<gene>
    <name evidence="4" type="ORF">AVDCRST_MAG62-395</name>
</gene>
<protein>
    <submittedName>
        <fullName evidence="4">Cytochrome c-type biogenesis protein DsbD, protein-disulfide reductase</fullName>
        <ecNumber evidence="4">1.8.1.8</ecNumber>
    </submittedName>
</protein>
<feature type="transmembrane region" description="Helical" evidence="1">
    <location>
        <begin position="330"/>
        <end position="350"/>
    </location>
</feature>
<feature type="transmembrane region" description="Helical" evidence="1">
    <location>
        <begin position="477"/>
        <end position="494"/>
    </location>
</feature>
<feature type="domain" description="Thioredoxin" evidence="3">
    <location>
        <begin position="553"/>
        <end position="674"/>
    </location>
</feature>
<dbReference type="PANTHER" id="PTHR32234">
    <property type="entry name" value="THIOL:DISULFIDE INTERCHANGE PROTEIN DSBD"/>
    <property type="match status" value="1"/>
</dbReference>
<evidence type="ECO:0000256" key="1">
    <source>
        <dbReference type="SAM" id="Phobius"/>
    </source>
</evidence>
<dbReference type="CDD" id="cd02953">
    <property type="entry name" value="DsbDgamma"/>
    <property type="match status" value="1"/>
</dbReference>
<dbReference type="GO" id="GO:0045454">
    <property type="term" value="P:cell redox homeostasis"/>
    <property type="evidence" value="ECO:0007669"/>
    <property type="project" value="TreeGrafter"/>
</dbReference>
<reference evidence="4" key="1">
    <citation type="submission" date="2020-02" db="EMBL/GenBank/DDBJ databases">
        <authorList>
            <person name="Meier V. D."/>
        </authorList>
    </citation>
    <scope>NUCLEOTIDE SEQUENCE</scope>
    <source>
        <strain evidence="4">AVDCRST_MAG62</strain>
    </source>
</reference>
<name>A0A6J4SY15_9SPHN</name>
<proteinExistence type="predicted"/>
<dbReference type="PANTHER" id="PTHR32234:SF3">
    <property type="entry name" value="SUPPRESSION OF COPPER SENSITIVITY PROTEIN"/>
    <property type="match status" value="1"/>
</dbReference>